<dbReference type="RefSeq" id="WP_182461717.1">
    <property type="nucleotide sequence ID" value="NZ_CP059732.1"/>
</dbReference>
<organism evidence="6 7">
    <name type="scientific">Spirosoma foliorum</name>
    <dbReference type="NCBI Taxonomy" id="2710596"/>
    <lineage>
        <taxon>Bacteria</taxon>
        <taxon>Pseudomonadati</taxon>
        <taxon>Bacteroidota</taxon>
        <taxon>Cytophagia</taxon>
        <taxon>Cytophagales</taxon>
        <taxon>Cytophagaceae</taxon>
        <taxon>Spirosoma</taxon>
    </lineage>
</organism>
<dbReference type="Gene3D" id="2.60.40.10">
    <property type="entry name" value="Immunoglobulins"/>
    <property type="match status" value="2"/>
</dbReference>
<dbReference type="InterPro" id="IPR051172">
    <property type="entry name" value="Chlamydia_OmcB"/>
</dbReference>
<dbReference type="PANTHER" id="PTHR34819">
    <property type="entry name" value="LARGE CYSTEINE-RICH PERIPLASMIC PROTEIN OMCB"/>
    <property type="match status" value="1"/>
</dbReference>
<dbReference type="EMBL" id="CP059732">
    <property type="protein sequence ID" value="QMW04463.1"/>
    <property type="molecule type" value="Genomic_DNA"/>
</dbReference>
<evidence type="ECO:0000256" key="3">
    <source>
        <dbReference type="ARBA" id="ARBA00022729"/>
    </source>
</evidence>
<comment type="subcellular location">
    <subcellularLocation>
        <location evidence="1">Secreted</location>
    </subcellularLocation>
</comment>
<evidence type="ECO:0000259" key="4">
    <source>
        <dbReference type="Pfam" id="PF01345"/>
    </source>
</evidence>
<dbReference type="PANTHER" id="PTHR34819:SF3">
    <property type="entry name" value="CELL SURFACE PROTEIN"/>
    <property type="match status" value="1"/>
</dbReference>
<dbReference type="InterPro" id="IPR047589">
    <property type="entry name" value="DUF11_rpt"/>
</dbReference>
<dbReference type="KEGG" id="sfol:H3H32_05845"/>
<feature type="domain" description="DUF11" evidence="4">
    <location>
        <begin position="1561"/>
        <end position="1663"/>
    </location>
</feature>
<dbReference type="InterPro" id="IPR013783">
    <property type="entry name" value="Ig-like_fold"/>
</dbReference>
<sequence>MLEAALTVNNGTIPNGTVVNTTAELTSTGGFTSGVKSHSITVTAAPYICTKKVLVSGGALDNVTTYAIRVTGNDLSYGYVPNGYLTATNITLTDNLPAGAQFVSAQLINASSGNPVSTTITQSGGVVTAVIPDLNPAPYWTTNIYELQIKVKYNSSAGFTSGQTVTNTSTLTFTPFGGSPITVTDGSQVSPDACVNDLSESTVLSVPTANASLTKSPVYGLGPSVYPGQTIAYCIGFTNTGNVDLNNVELIESIPSNLRYAGRNFYNEANAIDHFEYQTNLNSNWTPTSLTSTAPGPNPNNSAEYYTKIKIVLVSPFPANSSLAGTNGNAPCPSFSFLPATEVTTDTPIQNCVSWTSTTPGIPASRTACDGSLTLKPRPTQAIVGVRTDHAPACSGPYLAGQALTNTLTVSTDLGGADLSNPVLMLFPSPAGYFEYVPNSASFIAGTSSLTVTPTFEYIPNYAGTGRFLLRWTFPAGTKLPYGTSMSVSAQMKLTSAGTSGHQLQGYVSGDNIGSFSHTNGGPPTSVTDQYDLNGNSSTTDILGTQESSYNSCAITVSSSASMESIKWVKGQLDTDYSRYPASGNTVPGGKADYRLVVRNTGNVPMKDIEVLDILPFVGDHGVIDLSARNTAWRPNLADAIAAPAGVTVYYSISSNPCRDELKSSSDPSPFPTGCTPANWSTTLPSDITKVQSIKLDLGSIIIQPGDSLEFTWPMRAPVDAPTNGEIAWNSFGFVATRTDNNTPLLGAEPIKVGIKVNAGQPGFYGDYVWFDSNHDGVQDAGEQGIDGIKVKLFNPTTNTANPATDPLWAFTITGNGGKYLFSNLPPGNYYAVFELPAGYSISPKGGTANPALDSDGSPITYDGGPATIVSVTDITAGETDLSWDQGIYCTLAASASATLTTVPVGGTISLSASGGTSYLWSGPNGFNSTLQNPTIPNATTANAGIYSVLVTSGRCSVPATVTITIGNPCSLSATVTLSVCSTATNQYSISGTIKLANNATGGTATITDGAKSTTVTIAASATSVAYSLTGLTSGTGSHTVTVSLSGCGTTSLTYSAPASCTVAPACGLAMIVTPGLCQSATNSYVLSGTITATNVPTSGTLTITSGAFTPRSLTLPATANVSGTFSYSGLVSNGQAYTITASYSNSACSPASQTFTAPASCSVAPVCSLSATATTGVCATATNTYSATVAVPLTNATAGTLTVSIPGSTPISQTIAAGTPSFTAVFAGLVSDGASHTATVSLPGCGTTAATFAAPASCSITPVCSISAVATAGLCQTATNTYSSTVVVTVKNPTSGTLSVTDGAQTLTFSTTANSQNTFTAEFNGLISNGTSHSVTATLPGCSTTTTTYSAPASCSVTPACNLSLTAGASACNPATNLYVLSGTITVTNSPSSQTLTLTDGSYVRSLTAAAGTTTISYSYTTLQSDGAKHTVTVVSSGTACGTASATYTAPASCSVAPVCSVSATATAGLCATATNTYSNTVLVTMTNPTAGTLTVSHGVNSLTFAVPATVGTVTTSAIFNGLVSDGASHTVTASLPGCSTTTTVYTAPGSCTQPAGTQLSLNKLVDKSKAKVGDVLTYTIVLTNSGTTTATNVVVRDSSTTGLAYVANSATAPSGTTFTQGTPISTWKVAPISAGQSLSLTFQAIADSSGIMYNVATIPGDTATVCTSVPFVMCAGDSYLLRLTAAPGRSAYKWFKDNVEITGQTTNVLDVTAPGTYSLAVDNVSGKCPDFSCCPFIVEEDTLPTFKATATPVTCIGGTAQTNGKIVLSQFRTGYTYQYSSGSSFNAAASLSGNKQVIPTNGLIVNNLANPTVATAYTVRVYNSSGCYTDATVMLLPTVCNCPTDACVPLVIKQTKGIKRR</sequence>
<keyword evidence="2" id="KW-0964">Secreted</keyword>
<reference evidence="6 7" key="1">
    <citation type="submission" date="2020-07" db="EMBL/GenBank/DDBJ databases">
        <title>Spirosoma foliorum sp. nov., isolated from the leaves on the Nejang mountain Korea, Republic of.</title>
        <authorList>
            <person name="Ho H."/>
            <person name="Lee Y.-J."/>
            <person name="Nurcahyanto D.-A."/>
            <person name="Kim S.-G."/>
        </authorList>
    </citation>
    <scope>NUCLEOTIDE SEQUENCE [LARGE SCALE GENOMIC DNA]</scope>
    <source>
        <strain evidence="6 7">PL0136</strain>
    </source>
</reference>
<dbReference type="SUPFAM" id="SSF117074">
    <property type="entry name" value="Hypothetical protein PA1324"/>
    <property type="match status" value="1"/>
</dbReference>
<evidence type="ECO:0000256" key="2">
    <source>
        <dbReference type="ARBA" id="ARBA00022525"/>
    </source>
</evidence>
<dbReference type="GO" id="GO:0005576">
    <property type="term" value="C:extracellular region"/>
    <property type="evidence" value="ECO:0007669"/>
    <property type="project" value="UniProtKB-SubCell"/>
</dbReference>
<feature type="domain" description="SD-repeat containing protein B" evidence="5">
    <location>
        <begin position="766"/>
        <end position="888"/>
    </location>
</feature>
<dbReference type="Gene3D" id="2.60.40.740">
    <property type="match status" value="2"/>
</dbReference>
<dbReference type="Pfam" id="PF17210">
    <property type="entry name" value="SdrD_B"/>
    <property type="match status" value="1"/>
</dbReference>
<evidence type="ECO:0000313" key="7">
    <source>
        <dbReference type="Proteomes" id="UP000515369"/>
    </source>
</evidence>
<evidence type="ECO:0000259" key="5">
    <source>
        <dbReference type="Pfam" id="PF17210"/>
    </source>
</evidence>
<dbReference type="Pfam" id="PF01345">
    <property type="entry name" value="DUF11"/>
    <property type="match status" value="1"/>
</dbReference>
<keyword evidence="7" id="KW-1185">Reference proteome</keyword>
<protein>
    <submittedName>
        <fullName evidence="6">DUF11 domain-containing protein</fullName>
    </submittedName>
</protein>
<dbReference type="NCBIfam" id="TIGR01451">
    <property type="entry name" value="B_ant_repeat"/>
    <property type="match status" value="3"/>
</dbReference>
<accession>A0A7G5H021</accession>
<name>A0A7G5H021_9BACT</name>
<dbReference type="Proteomes" id="UP000515369">
    <property type="component" value="Chromosome"/>
</dbReference>
<proteinExistence type="predicted"/>
<evidence type="ECO:0000313" key="6">
    <source>
        <dbReference type="EMBL" id="QMW04463.1"/>
    </source>
</evidence>
<dbReference type="InterPro" id="IPR001434">
    <property type="entry name" value="OmcB-like_DUF11"/>
</dbReference>
<dbReference type="InterPro" id="IPR033764">
    <property type="entry name" value="Sdr_B"/>
</dbReference>
<keyword evidence="3" id="KW-0732">Signal</keyword>
<gene>
    <name evidence="6" type="ORF">H3H32_05845</name>
</gene>
<evidence type="ECO:0000256" key="1">
    <source>
        <dbReference type="ARBA" id="ARBA00004613"/>
    </source>
</evidence>